<dbReference type="GO" id="GO:0003677">
    <property type="term" value="F:DNA binding"/>
    <property type="evidence" value="ECO:0007669"/>
    <property type="project" value="UniProtKB-KW"/>
</dbReference>
<dbReference type="GO" id="GO:0005634">
    <property type="term" value="C:nucleus"/>
    <property type="evidence" value="ECO:0007669"/>
    <property type="project" value="TreeGrafter"/>
</dbReference>
<gene>
    <name evidence="4" type="ORF">DL764_004130</name>
</gene>
<feature type="compositionally biased region" description="Polar residues" evidence="2">
    <location>
        <begin position="513"/>
        <end position="523"/>
    </location>
</feature>
<organism evidence="4 5">
    <name type="scientific">Monosporascus ibericus</name>
    <dbReference type="NCBI Taxonomy" id="155417"/>
    <lineage>
        <taxon>Eukaryota</taxon>
        <taxon>Fungi</taxon>
        <taxon>Dikarya</taxon>
        <taxon>Ascomycota</taxon>
        <taxon>Pezizomycotina</taxon>
        <taxon>Sordariomycetes</taxon>
        <taxon>Xylariomycetidae</taxon>
        <taxon>Xylariales</taxon>
        <taxon>Xylariales incertae sedis</taxon>
        <taxon>Monosporascus</taxon>
    </lineage>
</organism>
<dbReference type="PANTHER" id="PTHR19303:SF74">
    <property type="entry name" value="POGO TRANSPOSABLE ELEMENT WITH KRAB DOMAIN"/>
    <property type="match status" value="1"/>
</dbReference>
<dbReference type="InterPro" id="IPR036397">
    <property type="entry name" value="RNaseH_sf"/>
</dbReference>
<dbReference type="OrthoDB" id="4624675at2759"/>
<dbReference type="InterPro" id="IPR050863">
    <property type="entry name" value="CenT-Element_Derived"/>
</dbReference>
<dbReference type="AlphaFoldDB" id="A0A4Q4TED6"/>
<dbReference type="STRING" id="155417.A0A4Q4TED6"/>
<evidence type="ECO:0000313" key="4">
    <source>
        <dbReference type="EMBL" id="RYP04918.1"/>
    </source>
</evidence>
<name>A0A4Q4TED6_9PEZI</name>
<accession>A0A4Q4TED6</accession>
<keyword evidence="5" id="KW-1185">Reference proteome</keyword>
<dbReference type="EMBL" id="QJNU01000189">
    <property type="protein sequence ID" value="RYP04918.1"/>
    <property type="molecule type" value="Genomic_DNA"/>
</dbReference>
<evidence type="ECO:0000256" key="2">
    <source>
        <dbReference type="SAM" id="MobiDB-lite"/>
    </source>
</evidence>
<dbReference type="Proteomes" id="UP000293360">
    <property type="component" value="Unassembled WGS sequence"/>
</dbReference>
<dbReference type="InterPro" id="IPR004875">
    <property type="entry name" value="DDE_SF_endonuclease_dom"/>
</dbReference>
<dbReference type="Pfam" id="PF03184">
    <property type="entry name" value="DDE_1"/>
    <property type="match status" value="1"/>
</dbReference>
<feature type="compositionally biased region" description="Acidic residues" evidence="2">
    <location>
        <begin position="524"/>
        <end position="539"/>
    </location>
</feature>
<evidence type="ECO:0000313" key="5">
    <source>
        <dbReference type="Proteomes" id="UP000293360"/>
    </source>
</evidence>
<evidence type="ECO:0000256" key="1">
    <source>
        <dbReference type="ARBA" id="ARBA00023125"/>
    </source>
</evidence>
<comment type="caution">
    <text evidence="4">The sequence shown here is derived from an EMBL/GenBank/DDBJ whole genome shotgun (WGS) entry which is preliminary data.</text>
</comment>
<feature type="region of interest" description="Disordered" evidence="2">
    <location>
        <begin position="507"/>
        <end position="539"/>
    </location>
</feature>
<feature type="domain" description="HTH CENPB-type" evidence="3">
    <location>
        <begin position="48"/>
        <end position="118"/>
    </location>
</feature>
<dbReference type="InterPro" id="IPR006600">
    <property type="entry name" value="HTH_CenpB_DNA-bd_dom"/>
</dbReference>
<dbReference type="PANTHER" id="PTHR19303">
    <property type="entry name" value="TRANSPOSON"/>
    <property type="match status" value="1"/>
</dbReference>
<reference evidence="4 5" key="1">
    <citation type="submission" date="2018-06" db="EMBL/GenBank/DDBJ databases">
        <title>Complete Genomes of Monosporascus.</title>
        <authorList>
            <person name="Robinson A.J."/>
            <person name="Natvig D.O."/>
        </authorList>
    </citation>
    <scope>NUCLEOTIDE SEQUENCE [LARGE SCALE GENOMIC DNA]</scope>
    <source>
        <strain evidence="4 5">CBS 110550</strain>
    </source>
</reference>
<dbReference type="Gene3D" id="3.30.420.10">
    <property type="entry name" value="Ribonuclease H-like superfamily/Ribonuclease H"/>
    <property type="match status" value="1"/>
</dbReference>
<sequence>MGLAAQLRAAKAIDEVANGRSIRAASKLHQVERTYLRRRIDGIRTREERDEDRQKVPKVLEDHLAKWIVIQGQLGYAPPHSRFRAYAQRLLINSGSRERLGKKWVTRFLQRHYEIKTLKGRAIDYRRLNGATEATCTVLFDRLALPEIRKIYSRNRYNADEFGMMEGMGENSLVLGEAFKKFILLKDAFKRAWISVVACISADGRALPPLIIFSGVNVQQQWFPDTEDQPYEDWYFTTSSNGWTNTDIGLKWLREVFIPNTKPANPREWRLLIIDGHNSHTTEEFMWTCLINKIYIVFLPSHSSHAWQPLDVGVFSVLKRRFRYWFRERCYGRASEATDKTDFLWALAKAWEEVMKVSRYIISGFKATGMWSVDRDRALKSKYMKKNEGAGNRPAAKSLIIPQQPDFLSPFTSIGFNTPKSSRDIRIIEKALIKVDPAFGKATARLLFRKVGKALNVSNSELTALENHNSQLTSALEKARPKKLRKVETDPNEEFVRLKNVRQVKAGLKGNAQGPSVVTSQNEAQDEGDEESEYYTDDPDCIVVRFR</sequence>
<evidence type="ECO:0000259" key="3">
    <source>
        <dbReference type="PROSITE" id="PS51253"/>
    </source>
</evidence>
<dbReference type="PROSITE" id="PS51253">
    <property type="entry name" value="HTH_CENPB"/>
    <property type="match status" value="1"/>
</dbReference>
<protein>
    <recommendedName>
        <fullName evidence="3">HTH CENPB-type domain-containing protein</fullName>
    </recommendedName>
</protein>
<proteinExistence type="predicted"/>
<keyword evidence="1" id="KW-0238">DNA-binding</keyword>
<dbReference type="Pfam" id="PF03221">
    <property type="entry name" value="HTH_Tnp_Tc5"/>
    <property type="match status" value="1"/>
</dbReference>